<proteinExistence type="predicted"/>
<dbReference type="PANTHER" id="PTHR13369:SF0">
    <property type="entry name" value="GLUTATHIONE S-TRANSFERASE C-TERMINAL DOMAIN-CONTAINING PROTEIN"/>
    <property type="match status" value="1"/>
</dbReference>
<dbReference type="SUPFAM" id="SSF53335">
    <property type="entry name" value="S-adenosyl-L-methionine-dependent methyltransferases"/>
    <property type="match status" value="1"/>
</dbReference>
<dbReference type="InterPro" id="IPR025714">
    <property type="entry name" value="Methyltranfer_dom"/>
</dbReference>
<reference evidence="3 4" key="1">
    <citation type="journal article" date="2023" name="Commun. Biol.">
        <title>Reorganization of the ancestral sex-determining regions during the evolution of trioecy in Pleodorina starrii.</title>
        <authorList>
            <person name="Takahashi K."/>
            <person name="Suzuki S."/>
            <person name="Kawai-Toyooka H."/>
            <person name="Yamamoto K."/>
            <person name="Hamaji T."/>
            <person name="Ootsuki R."/>
            <person name="Yamaguchi H."/>
            <person name="Kawachi M."/>
            <person name="Higashiyama T."/>
            <person name="Nozaki H."/>
        </authorList>
    </citation>
    <scope>NUCLEOTIDE SEQUENCE [LARGE SCALE GENOMIC DNA]</scope>
    <source>
        <strain evidence="3 4">NIES-4479</strain>
    </source>
</reference>
<organism evidence="3 4">
    <name type="scientific">Pleodorina starrii</name>
    <dbReference type="NCBI Taxonomy" id="330485"/>
    <lineage>
        <taxon>Eukaryota</taxon>
        <taxon>Viridiplantae</taxon>
        <taxon>Chlorophyta</taxon>
        <taxon>core chlorophytes</taxon>
        <taxon>Chlorophyceae</taxon>
        <taxon>CS clade</taxon>
        <taxon>Chlamydomonadales</taxon>
        <taxon>Volvocaceae</taxon>
        <taxon>Pleodorina</taxon>
    </lineage>
</organism>
<feature type="domain" description="Methyltransferase" evidence="2">
    <location>
        <begin position="5"/>
        <end position="84"/>
    </location>
</feature>
<dbReference type="Pfam" id="PF13679">
    <property type="entry name" value="Methyltransf_32"/>
    <property type="match status" value="1"/>
</dbReference>
<name>A0A9W6BF35_9CHLO</name>
<feature type="compositionally biased region" description="Gly residues" evidence="1">
    <location>
        <begin position="177"/>
        <end position="191"/>
    </location>
</feature>
<comment type="caution">
    <text evidence="3">The sequence shown here is derived from an EMBL/GenBank/DDBJ whole genome shotgun (WGS) entry which is preliminary data.</text>
</comment>
<feature type="region of interest" description="Disordered" evidence="1">
    <location>
        <begin position="166"/>
        <end position="193"/>
    </location>
</feature>
<evidence type="ECO:0000313" key="3">
    <source>
        <dbReference type="EMBL" id="GLC51056.1"/>
    </source>
</evidence>
<keyword evidence="4" id="KW-1185">Reference proteome</keyword>
<dbReference type="InterPro" id="IPR029063">
    <property type="entry name" value="SAM-dependent_MTases_sf"/>
</dbReference>
<gene>
    <name evidence="3" type="primary">PLEST009852</name>
    <name evidence="3" type="ORF">PLESTB_000461200</name>
</gene>
<protein>
    <recommendedName>
        <fullName evidence="2">Methyltransferase domain-containing protein</fullName>
    </recommendedName>
</protein>
<sequence length="320" mass="32609">MFPHCTFTGVEMKPAAVALLLERARAAGLGNVSARRCMIEDFVETPFDVALALHACGNATDAAMMLAARRRAAYVVSPCCVGKLKFSLAGGSSFSPTVHTYTPIMPGERRATSRQAAAAEASAAAAAAGVAAPPSGLGAAGLTGSEVAATAAESGLGAAAAAVRSDSCGRGPEADEAGGGAPSGGGGGEGQLGVVTLGEIRHPRSQWMREHLPDAEAQFRFMAKVADQNHSGASAVAPGVGSRGGPEDVAAVAARLCKAHVELDRNLAAAEDGYSVGMFKCFHWQEMAKSDLLVGVPPDRMEWVGFAEKLAPCPGLESNY</sequence>
<dbReference type="AlphaFoldDB" id="A0A9W6BF35"/>
<evidence type="ECO:0000256" key="1">
    <source>
        <dbReference type="SAM" id="MobiDB-lite"/>
    </source>
</evidence>
<dbReference type="Proteomes" id="UP001165080">
    <property type="component" value="Unassembled WGS sequence"/>
</dbReference>
<accession>A0A9W6BF35</accession>
<dbReference type="PANTHER" id="PTHR13369">
    <property type="match status" value="1"/>
</dbReference>
<dbReference type="Gene3D" id="3.40.50.150">
    <property type="entry name" value="Vaccinia Virus protein VP39"/>
    <property type="match status" value="1"/>
</dbReference>
<evidence type="ECO:0000259" key="2">
    <source>
        <dbReference type="Pfam" id="PF13679"/>
    </source>
</evidence>
<dbReference type="GO" id="GO:0005737">
    <property type="term" value="C:cytoplasm"/>
    <property type="evidence" value="ECO:0007669"/>
    <property type="project" value="TreeGrafter"/>
</dbReference>
<dbReference type="EMBL" id="BRXU01000004">
    <property type="protein sequence ID" value="GLC51056.1"/>
    <property type="molecule type" value="Genomic_DNA"/>
</dbReference>
<evidence type="ECO:0000313" key="4">
    <source>
        <dbReference type="Proteomes" id="UP001165080"/>
    </source>
</evidence>